<keyword evidence="2" id="KW-1185">Reference proteome</keyword>
<evidence type="ECO:0000313" key="1">
    <source>
        <dbReference type="EMBL" id="MFC0626969.1"/>
    </source>
</evidence>
<keyword evidence="1" id="KW-0645">Protease</keyword>
<dbReference type="GO" id="GO:0008237">
    <property type="term" value="F:metallopeptidase activity"/>
    <property type="evidence" value="ECO:0007669"/>
    <property type="project" value="UniProtKB-KW"/>
</dbReference>
<dbReference type="Gene3D" id="1.20.150.30">
    <property type="entry name" value="Zincin-like metallopeptidase, N-terminal domain"/>
    <property type="match status" value="1"/>
</dbReference>
<dbReference type="NCBIfam" id="TIGR03883">
    <property type="entry name" value="DUF2342_F420"/>
    <property type="match status" value="1"/>
</dbReference>
<dbReference type="SUPFAM" id="SSF55486">
    <property type="entry name" value="Metalloproteases ('zincins'), catalytic domain"/>
    <property type="match status" value="1"/>
</dbReference>
<proteinExistence type="predicted"/>
<dbReference type="RefSeq" id="WP_380051136.1">
    <property type="nucleotide sequence ID" value="NZ_JBHLTC010000030.1"/>
</dbReference>
<dbReference type="Proteomes" id="UP001589890">
    <property type="component" value="Unassembled WGS sequence"/>
</dbReference>
<dbReference type="InterPro" id="IPR022454">
    <property type="entry name" value="CHP03883_F420-assoc"/>
</dbReference>
<keyword evidence="1" id="KW-0378">Hydrolase</keyword>
<sequence>MADMVDWQLATNVARKLMRPGPRVTRAEADQVVADLRRFAAESEQHVREFTGLQATSATAPVIVVDRIGWVQANADGFRTVLKPLTDKLQEKAAAKPGGAVSTAVGSRVSAVEAGALLAFLSTKVLGQFDPFYPAQPDPDQPGLTGRLLLVAPNVVHVETELQVDPRDFRLWVCLHEETHRVQFTAVPWLRDHLRAEISLFLDQAELEPSAYAAMFREAIQKLARSARGEEEVSLVDLLQSPEQKAVLDRLTAVMSLLEGHADFVMDGVGPAVIPTVDVIRGKFNGRRAGGGLLDQLLRRLLGLDAKMRQYRDGAAFVRRVVDRVGMEGFNRVWTGPNTLPTKAEIADPDAWITRVHG</sequence>
<organism evidence="1 2">
    <name type="scientific">Kribbella deserti</name>
    <dbReference type="NCBI Taxonomy" id="1926257"/>
    <lineage>
        <taxon>Bacteria</taxon>
        <taxon>Bacillati</taxon>
        <taxon>Actinomycetota</taxon>
        <taxon>Actinomycetes</taxon>
        <taxon>Propionibacteriales</taxon>
        <taxon>Kribbellaceae</taxon>
        <taxon>Kribbella</taxon>
    </lineage>
</organism>
<evidence type="ECO:0000313" key="2">
    <source>
        <dbReference type="Proteomes" id="UP001589890"/>
    </source>
</evidence>
<dbReference type="Pfam" id="PF10103">
    <property type="entry name" value="Zincin_2"/>
    <property type="match status" value="1"/>
</dbReference>
<name>A0ABV6QQQ3_9ACTN</name>
<protein>
    <submittedName>
        <fullName evidence="1">Zinc-dependent metalloprotease</fullName>
    </submittedName>
</protein>
<dbReference type="InterPro" id="IPR018766">
    <property type="entry name" value="Zinicin_2"/>
</dbReference>
<accession>A0ABV6QQQ3</accession>
<dbReference type="PANTHER" id="PTHR39420:SF1">
    <property type="entry name" value="HYDROLASE"/>
    <property type="match status" value="1"/>
</dbReference>
<dbReference type="NCBIfam" id="TIGR03624">
    <property type="entry name" value="putative hydrolase"/>
    <property type="match status" value="1"/>
</dbReference>
<dbReference type="EMBL" id="JBHLTC010000030">
    <property type="protein sequence ID" value="MFC0626969.1"/>
    <property type="molecule type" value="Genomic_DNA"/>
</dbReference>
<keyword evidence="1" id="KW-0482">Metalloprotease</keyword>
<dbReference type="InterPro" id="IPR042271">
    <property type="entry name" value="Zinicin_2_N"/>
</dbReference>
<comment type="caution">
    <text evidence="1">The sequence shown here is derived from an EMBL/GenBank/DDBJ whole genome shotgun (WGS) entry which is preliminary data.</text>
</comment>
<dbReference type="PANTHER" id="PTHR39420">
    <property type="match status" value="1"/>
</dbReference>
<reference evidence="1 2" key="1">
    <citation type="submission" date="2024-09" db="EMBL/GenBank/DDBJ databases">
        <authorList>
            <person name="Sun Q."/>
            <person name="Mori K."/>
        </authorList>
    </citation>
    <scope>NUCLEOTIDE SEQUENCE [LARGE SCALE GENOMIC DNA]</scope>
    <source>
        <strain evidence="1 2">CGMCC 1.15906</strain>
    </source>
</reference>
<gene>
    <name evidence="1" type="ORF">ACFFGN_23010</name>
</gene>